<feature type="compositionally biased region" description="Basic and acidic residues" evidence="1">
    <location>
        <begin position="29"/>
        <end position="48"/>
    </location>
</feature>
<keyword evidence="3" id="KW-1185">Reference proteome</keyword>
<gene>
    <name evidence="2" type="ORF">NHX12_026665</name>
</gene>
<dbReference type="Proteomes" id="UP001148018">
    <property type="component" value="Unassembled WGS sequence"/>
</dbReference>
<proteinExistence type="predicted"/>
<sequence length="97" mass="10627">MFLRPGVTLRVRETRGKDQENGGIKKKRPEMGDQKVNRKEASRMRTEQDQSGGTIRVQSPAAASQGHGPEFFISLILSIPPEVPASQAPPPSDVTVF</sequence>
<evidence type="ECO:0000256" key="1">
    <source>
        <dbReference type="SAM" id="MobiDB-lite"/>
    </source>
</evidence>
<dbReference type="EMBL" id="JANIIK010000042">
    <property type="protein sequence ID" value="KAJ3607151.1"/>
    <property type="molecule type" value="Genomic_DNA"/>
</dbReference>
<organism evidence="2 3">
    <name type="scientific">Muraenolepis orangiensis</name>
    <name type="common">Patagonian moray cod</name>
    <dbReference type="NCBI Taxonomy" id="630683"/>
    <lineage>
        <taxon>Eukaryota</taxon>
        <taxon>Metazoa</taxon>
        <taxon>Chordata</taxon>
        <taxon>Craniata</taxon>
        <taxon>Vertebrata</taxon>
        <taxon>Euteleostomi</taxon>
        <taxon>Actinopterygii</taxon>
        <taxon>Neopterygii</taxon>
        <taxon>Teleostei</taxon>
        <taxon>Neoteleostei</taxon>
        <taxon>Acanthomorphata</taxon>
        <taxon>Zeiogadaria</taxon>
        <taxon>Gadariae</taxon>
        <taxon>Gadiformes</taxon>
        <taxon>Muraenolepidoidei</taxon>
        <taxon>Muraenolepididae</taxon>
        <taxon>Muraenolepis</taxon>
    </lineage>
</organism>
<accession>A0A9Q0IS33</accession>
<reference evidence="2" key="1">
    <citation type="submission" date="2022-07" db="EMBL/GenBank/DDBJ databases">
        <title>Chromosome-level genome of Muraenolepis orangiensis.</title>
        <authorList>
            <person name="Kim J."/>
        </authorList>
    </citation>
    <scope>NUCLEOTIDE SEQUENCE</scope>
    <source>
        <strain evidence="2">KU_S4_2022</strain>
        <tissue evidence="2">Muscle</tissue>
    </source>
</reference>
<protein>
    <submittedName>
        <fullName evidence="2">Uncharacterized protein</fullName>
    </submittedName>
</protein>
<evidence type="ECO:0000313" key="3">
    <source>
        <dbReference type="Proteomes" id="UP001148018"/>
    </source>
</evidence>
<comment type="caution">
    <text evidence="2">The sequence shown here is derived from an EMBL/GenBank/DDBJ whole genome shotgun (WGS) entry which is preliminary data.</text>
</comment>
<name>A0A9Q0IS33_9TELE</name>
<evidence type="ECO:0000313" key="2">
    <source>
        <dbReference type="EMBL" id="KAJ3607151.1"/>
    </source>
</evidence>
<feature type="compositionally biased region" description="Basic and acidic residues" evidence="1">
    <location>
        <begin position="10"/>
        <end position="20"/>
    </location>
</feature>
<dbReference type="AlphaFoldDB" id="A0A9Q0IS33"/>
<feature type="region of interest" description="Disordered" evidence="1">
    <location>
        <begin position="1"/>
        <end position="65"/>
    </location>
</feature>